<feature type="non-terminal residue" evidence="1">
    <location>
        <position position="243"/>
    </location>
</feature>
<evidence type="ECO:0000313" key="2">
    <source>
        <dbReference type="Proteomes" id="UP000789366"/>
    </source>
</evidence>
<accession>A0ACA9R186</accession>
<comment type="caution">
    <text evidence="1">The sequence shown here is derived from an EMBL/GenBank/DDBJ whole genome shotgun (WGS) entry which is preliminary data.</text>
</comment>
<dbReference type="Proteomes" id="UP000789366">
    <property type="component" value="Unassembled WGS sequence"/>
</dbReference>
<name>A0ACA9R186_9GLOM</name>
<reference evidence="1" key="1">
    <citation type="submission" date="2021-06" db="EMBL/GenBank/DDBJ databases">
        <authorList>
            <person name="Kallberg Y."/>
            <person name="Tangrot J."/>
            <person name="Rosling A."/>
        </authorList>
    </citation>
    <scope>NUCLEOTIDE SEQUENCE</scope>
    <source>
        <strain evidence="1">28 12/20/2015</strain>
    </source>
</reference>
<keyword evidence="2" id="KW-1185">Reference proteome</keyword>
<feature type="non-terminal residue" evidence="1">
    <location>
        <position position="1"/>
    </location>
</feature>
<dbReference type="EMBL" id="CAJVPW010055027">
    <property type="protein sequence ID" value="CAG8772621.1"/>
    <property type="molecule type" value="Genomic_DNA"/>
</dbReference>
<proteinExistence type="predicted"/>
<sequence length="243" mass="27918">IAIAGASPMNTFIEKLVWMLRCLGCPFIGVFYSVNIGGKEEPRCLFWLPVEYFDTKEGIKPPYRPVGFYTMKPKANKDITERINRCTAKASVLEKFSSIISMYYIVVGVLAGISRTTGSQICEDWPYIPLLLSWTLPALCRRIFYGNLVVKDPKIEFKNITITMEETPDIRRHKRVTVTLIAFISIVLPWLTLFLAYFTPPIGYYCRSKYVTTICAIWSFNSILAYFWHLKGEKDLTNPSILH</sequence>
<evidence type="ECO:0000313" key="1">
    <source>
        <dbReference type="EMBL" id="CAG8772621.1"/>
    </source>
</evidence>
<organism evidence="1 2">
    <name type="scientific">Cetraspora pellucida</name>
    <dbReference type="NCBI Taxonomy" id="1433469"/>
    <lineage>
        <taxon>Eukaryota</taxon>
        <taxon>Fungi</taxon>
        <taxon>Fungi incertae sedis</taxon>
        <taxon>Mucoromycota</taxon>
        <taxon>Glomeromycotina</taxon>
        <taxon>Glomeromycetes</taxon>
        <taxon>Diversisporales</taxon>
        <taxon>Gigasporaceae</taxon>
        <taxon>Cetraspora</taxon>
    </lineage>
</organism>
<gene>
    <name evidence="1" type="ORF">SPELUC_LOCUS15875</name>
</gene>
<protein>
    <submittedName>
        <fullName evidence="1">484_t:CDS:1</fullName>
    </submittedName>
</protein>